<dbReference type="EMBL" id="UGTP01000001">
    <property type="protein sequence ID" value="SUC12491.1"/>
    <property type="molecule type" value="Genomic_DNA"/>
</dbReference>
<sequence>MNCIQDINIMWNKPWKYREGFAISIGLLITGALLQVSIGPMEWLVFMWPANIIALAVLIIMLGLFYAFRPKVYLFRFMTQVEAAVPALAIASILTVVMGLTRQVAEGHPAIDPIGLTRMLSFWPFVLIYFWSVIIVAEVGIHQLVHFQKRFIPSLISHLGLFIFITCGTLGSADMQRLKMYCEVGKPEWRGIDSYQEVHELPIAIELQKFSIDEYPPKLAVFDNKTGKSLPIDKPQNIIIEPGFTSGELMGWTITVKKYIEDALPVGMIKMIKGMPAQMMNMMRMDDLGMRINHAGFVEYKDKGAATAILIKAQKGNVVKEGWVSSGSYMFPMSTLKLDKRTEIAMSAREPLRYASDVNIYTKEGKAFKTHIEVNKPVTIGTWKIYQLDFNKEQGKWSTLSVYELVSDPWLPATYVGIYMLLLGAILMFITAGRNKYKKEEEKK</sequence>
<gene>
    <name evidence="8" type="ORF">NCTC13043_01096</name>
</gene>
<name>A0A379F1I9_9BACT</name>
<dbReference type="Pfam" id="PF05140">
    <property type="entry name" value="ResB"/>
    <property type="match status" value="1"/>
</dbReference>
<evidence type="ECO:0000256" key="3">
    <source>
        <dbReference type="ARBA" id="ARBA00022748"/>
    </source>
</evidence>
<feature type="transmembrane region" description="Helical" evidence="6">
    <location>
        <begin position="80"/>
        <end position="100"/>
    </location>
</feature>
<accession>A0A379F1I9</accession>
<evidence type="ECO:0000256" key="5">
    <source>
        <dbReference type="ARBA" id="ARBA00023136"/>
    </source>
</evidence>
<evidence type="ECO:0000256" key="6">
    <source>
        <dbReference type="SAM" id="Phobius"/>
    </source>
</evidence>
<feature type="domain" description="ResB-like" evidence="7">
    <location>
        <begin position="308"/>
        <end position="394"/>
    </location>
</feature>
<evidence type="ECO:0000256" key="4">
    <source>
        <dbReference type="ARBA" id="ARBA00022989"/>
    </source>
</evidence>
<keyword evidence="2 6" id="KW-0812">Transmembrane</keyword>
<evidence type="ECO:0000259" key="7">
    <source>
        <dbReference type="Pfam" id="PF05140"/>
    </source>
</evidence>
<comment type="subcellular location">
    <subcellularLocation>
        <location evidence="1">Membrane</location>
        <topology evidence="1">Multi-pass membrane protein</topology>
    </subcellularLocation>
</comment>
<feature type="transmembrane region" description="Helical" evidence="6">
    <location>
        <begin position="45"/>
        <end position="68"/>
    </location>
</feature>
<dbReference type="GO" id="GO:0017004">
    <property type="term" value="P:cytochrome complex assembly"/>
    <property type="evidence" value="ECO:0007669"/>
    <property type="project" value="UniProtKB-KW"/>
</dbReference>
<dbReference type="InterPro" id="IPR023494">
    <property type="entry name" value="Cyt_c_bgen_Ccs1/CcsB/ResB"/>
</dbReference>
<organism evidence="8 9">
    <name type="scientific">Prevotella pallens</name>
    <dbReference type="NCBI Taxonomy" id="60133"/>
    <lineage>
        <taxon>Bacteria</taxon>
        <taxon>Pseudomonadati</taxon>
        <taxon>Bacteroidota</taxon>
        <taxon>Bacteroidia</taxon>
        <taxon>Bacteroidales</taxon>
        <taxon>Prevotellaceae</taxon>
        <taxon>Prevotella</taxon>
    </lineage>
</organism>
<feature type="transmembrane region" description="Helical" evidence="6">
    <location>
        <begin position="151"/>
        <end position="173"/>
    </location>
</feature>
<evidence type="ECO:0000256" key="2">
    <source>
        <dbReference type="ARBA" id="ARBA00022692"/>
    </source>
</evidence>
<protein>
    <submittedName>
        <fullName evidence="8">ResB-like family</fullName>
    </submittedName>
</protein>
<dbReference type="PANTHER" id="PTHR31566:SF5">
    <property type="entry name" value="RESB-LIKE DOMAIN-CONTAINING PROTEIN"/>
    <property type="match status" value="1"/>
</dbReference>
<feature type="transmembrane region" description="Helical" evidence="6">
    <location>
        <begin position="410"/>
        <end position="430"/>
    </location>
</feature>
<reference evidence="8 9" key="1">
    <citation type="submission" date="2018-06" db="EMBL/GenBank/DDBJ databases">
        <authorList>
            <consortium name="Pathogen Informatics"/>
            <person name="Doyle S."/>
        </authorList>
    </citation>
    <scope>NUCLEOTIDE SEQUENCE [LARGE SCALE GENOMIC DNA]</scope>
    <source>
        <strain evidence="8 9">NCTC13043</strain>
    </source>
</reference>
<dbReference type="AlphaFoldDB" id="A0A379F1I9"/>
<feature type="transmembrane region" description="Helical" evidence="6">
    <location>
        <begin position="120"/>
        <end position="139"/>
    </location>
</feature>
<evidence type="ECO:0000313" key="9">
    <source>
        <dbReference type="Proteomes" id="UP000254235"/>
    </source>
</evidence>
<evidence type="ECO:0000256" key="1">
    <source>
        <dbReference type="ARBA" id="ARBA00004141"/>
    </source>
</evidence>
<keyword evidence="3" id="KW-0201">Cytochrome c-type biogenesis</keyword>
<feature type="transmembrane region" description="Helical" evidence="6">
    <location>
        <begin position="21"/>
        <end position="39"/>
    </location>
</feature>
<dbReference type="InterPro" id="IPR007816">
    <property type="entry name" value="ResB-like_domain"/>
</dbReference>
<keyword evidence="4 6" id="KW-1133">Transmembrane helix</keyword>
<dbReference type="Proteomes" id="UP000254235">
    <property type="component" value="Unassembled WGS sequence"/>
</dbReference>
<dbReference type="GO" id="GO:0016020">
    <property type="term" value="C:membrane"/>
    <property type="evidence" value="ECO:0007669"/>
    <property type="project" value="UniProtKB-SubCell"/>
</dbReference>
<dbReference type="PANTHER" id="PTHR31566">
    <property type="entry name" value="CYTOCHROME C BIOGENESIS PROTEIN CCS1, CHLOROPLASTIC"/>
    <property type="match status" value="1"/>
</dbReference>
<keyword evidence="5 6" id="KW-0472">Membrane</keyword>
<proteinExistence type="predicted"/>
<evidence type="ECO:0000313" key="8">
    <source>
        <dbReference type="EMBL" id="SUC12491.1"/>
    </source>
</evidence>